<dbReference type="Pfam" id="PF00990">
    <property type="entry name" value="GGDEF"/>
    <property type="match status" value="1"/>
</dbReference>
<dbReference type="CDD" id="cd01949">
    <property type="entry name" value="GGDEF"/>
    <property type="match status" value="1"/>
</dbReference>
<organism evidence="2 3">
    <name type="scientific">Paractinoplanes durhamensis</name>
    <dbReference type="NCBI Taxonomy" id="113563"/>
    <lineage>
        <taxon>Bacteria</taxon>
        <taxon>Bacillati</taxon>
        <taxon>Actinomycetota</taxon>
        <taxon>Actinomycetes</taxon>
        <taxon>Micromonosporales</taxon>
        <taxon>Micromonosporaceae</taxon>
        <taxon>Paractinoplanes</taxon>
    </lineage>
</organism>
<dbReference type="InterPro" id="IPR050469">
    <property type="entry name" value="Diguanylate_Cyclase"/>
</dbReference>
<sequence>MPDSIRHEAAIEQAYLLVEVAQGHNDAARVDRADREATANGWDDVRLLLHFARSLASHDAGDDDSGHVQAMFDAAARLTEPSLLALSIATKAVRNADRRRTTITGESAGSLFVGAVVLLDDPDPAVLPPHRAAALIEVGNVAHQLGFWELALEYFTLAEQTSTGALGGRWSDIARRQLVVTTINRCELLLDWACALAGIGEWDQAASLAASAPAGADPTDSRWPPSWVAQYHGQMHLLAALAGSEPHRTAPANVAALGEAIEAARAGDDVRACRLAEAATQFVEVSLPSCTHLLALSLAARRPGTAPAAIRYGQQLASLRWNDRVDRMAGIRDAIAVERHRRDHEQLRRDLVLDELTGLANRRGYHAYLTALDDPSGPAAHHSTEYAVLMIDVDHFKAVNDGFGHDIGDLVLARLGHIFAAHVRQTDLAARLGGDEFLIILADVLPEVPEIRAEKILRAVQTYPWPEVAEGLAVSISIGVQHGSRHELPTLLSDADRNLYHAKNHGRGRVAAPA</sequence>
<dbReference type="InterPro" id="IPR043128">
    <property type="entry name" value="Rev_trsase/Diguanyl_cyclase"/>
</dbReference>
<evidence type="ECO:0000313" key="2">
    <source>
        <dbReference type="EMBL" id="GIE05625.1"/>
    </source>
</evidence>
<dbReference type="Gene3D" id="3.30.70.270">
    <property type="match status" value="1"/>
</dbReference>
<protein>
    <recommendedName>
        <fullName evidence="1">GGDEF domain-containing protein</fullName>
    </recommendedName>
</protein>
<keyword evidence="3" id="KW-1185">Reference proteome</keyword>
<comment type="caution">
    <text evidence="2">The sequence shown here is derived from an EMBL/GenBank/DDBJ whole genome shotgun (WGS) entry which is preliminary data.</text>
</comment>
<feature type="domain" description="GGDEF" evidence="1">
    <location>
        <begin position="384"/>
        <end position="514"/>
    </location>
</feature>
<dbReference type="PANTHER" id="PTHR45138">
    <property type="entry name" value="REGULATORY COMPONENTS OF SENSORY TRANSDUCTION SYSTEM"/>
    <property type="match status" value="1"/>
</dbReference>
<dbReference type="EMBL" id="BOML01000057">
    <property type="protein sequence ID" value="GIE05625.1"/>
    <property type="molecule type" value="Genomic_DNA"/>
</dbReference>
<dbReference type="SUPFAM" id="SSF55073">
    <property type="entry name" value="Nucleotide cyclase"/>
    <property type="match status" value="1"/>
</dbReference>
<proteinExistence type="predicted"/>
<dbReference type="PANTHER" id="PTHR45138:SF9">
    <property type="entry name" value="DIGUANYLATE CYCLASE DGCM-RELATED"/>
    <property type="match status" value="1"/>
</dbReference>
<dbReference type="PROSITE" id="PS50887">
    <property type="entry name" value="GGDEF"/>
    <property type="match status" value="1"/>
</dbReference>
<dbReference type="InterPro" id="IPR029787">
    <property type="entry name" value="Nucleotide_cyclase"/>
</dbReference>
<reference evidence="2 3" key="1">
    <citation type="submission" date="2021-01" db="EMBL/GenBank/DDBJ databases">
        <title>Whole genome shotgun sequence of Actinoplanes durhamensis NBRC 14914.</title>
        <authorList>
            <person name="Komaki H."/>
            <person name="Tamura T."/>
        </authorList>
    </citation>
    <scope>NUCLEOTIDE SEQUENCE [LARGE SCALE GENOMIC DNA]</scope>
    <source>
        <strain evidence="2 3">NBRC 14914</strain>
    </source>
</reference>
<dbReference type="SMART" id="SM00267">
    <property type="entry name" value="GGDEF"/>
    <property type="match status" value="1"/>
</dbReference>
<evidence type="ECO:0000259" key="1">
    <source>
        <dbReference type="PROSITE" id="PS50887"/>
    </source>
</evidence>
<accession>A0ABQ3Z719</accession>
<dbReference type="RefSeq" id="WP_203733443.1">
    <property type="nucleotide sequence ID" value="NZ_BOML01000057.1"/>
</dbReference>
<dbReference type="InterPro" id="IPR000160">
    <property type="entry name" value="GGDEF_dom"/>
</dbReference>
<name>A0ABQ3Z719_9ACTN</name>
<dbReference type="Proteomes" id="UP000637628">
    <property type="component" value="Unassembled WGS sequence"/>
</dbReference>
<gene>
    <name evidence="2" type="ORF">Adu01nite_69750</name>
</gene>
<dbReference type="NCBIfam" id="TIGR00254">
    <property type="entry name" value="GGDEF"/>
    <property type="match status" value="1"/>
</dbReference>
<evidence type="ECO:0000313" key="3">
    <source>
        <dbReference type="Proteomes" id="UP000637628"/>
    </source>
</evidence>